<comment type="cofactor">
    <cofactor evidence="2">
        <name>a divalent metal cation</name>
        <dbReference type="ChEBI" id="CHEBI:60240"/>
    </cofactor>
</comment>
<dbReference type="GO" id="GO:0046872">
    <property type="term" value="F:metal ion binding"/>
    <property type="evidence" value="ECO:0007669"/>
    <property type="project" value="UniProtKB-KW"/>
</dbReference>
<dbReference type="RefSeq" id="WP_055186608.1">
    <property type="nucleotide sequence ID" value="NZ_CYXN01000024.1"/>
</dbReference>
<dbReference type="SUPFAM" id="SSF56300">
    <property type="entry name" value="Metallo-dependent phosphatases"/>
    <property type="match status" value="1"/>
</dbReference>
<dbReference type="OrthoDB" id="9800565at2"/>
<accession>A0A173UQ97</accession>
<dbReference type="Pfam" id="PF12850">
    <property type="entry name" value="Metallophos_2"/>
    <property type="match status" value="1"/>
</dbReference>
<proteinExistence type="inferred from homology"/>
<dbReference type="NCBIfam" id="TIGR00040">
    <property type="entry name" value="yfcE"/>
    <property type="match status" value="1"/>
</dbReference>
<feature type="domain" description="Calcineurin-like phosphoesterase" evidence="3">
    <location>
        <begin position="3"/>
        <end position="149"/>
    </location>
</feature>
<reference evidence="4 5" key="1">
    <citation type="submission" date="2015-09" db="EMBL/GenBank/DDBJ databases">
        <authorList>
            <consortium name="Pathogen Informatics"/>
        </authorList>
    </citation>
    <scope>NUCLEOTIDE SEQUENCE [LARGE SCALE GENOMIC DNA]</scope>
    <source>
        <strain evidence="4 5">2789STDY5834970</strain>
    </source>
</reference>
<evidence type="ECO:0000313" key="4">
    <source>
        <dbReference type="EMBL" id="CUN17099.1"/>
    </source>
</evidence>
<sequence length="163" mass="17828">MTKLLVLSDSHGARDAIKRILNKEQNNVDAVIFLGDGLRDLEQTLAFFPHLRVYSVAGNCDYGALEPLDGLAAFDQTVVFYTHGHMYGVKYDLDTLADAATARGAEVALFGHSHIPHAEQRGNVFLFNPGSCGRCYTGPDTYGLLTLENGAVTAYEHKEVPKQ</sequence>
<dbReference type="EC" id="3.1.4.-" evidence="2"/>
<dbReference type="PANTHER" id="PTHR11124">
    <property type="entry name" value="VACUOLAR SORTING PROTEIN VPS29"/>
    <property type="match status" value="1"/>
</dbReference>
<name>A0A173UQ97_9FIRM</name>
<dbReference type="Proteomes" id="UP000095649">
    <property type="component" value="Unassembled WGS sequence"/>
</dbReference>
<gene>
    <name evidence="4" type="primary">yfcE_2</name>
    <name evidence="4" type="ORF">ERS852582_02256</name>
</gene>
<evidence type="ECO:0000256" key="2">
    <source>
        <dbReference type="RuleBase" id="RU362039"/>
    </source>
</evidence>
<organism evidence="4 5">
    <name type="scientific">Faecalibacterium prausnitzii</name>
    <dbReference type="NCBI Taxonomy" id="853"/>
    <lineage>
        <taxon>Bacteria</taxon>
        <taxon>Bacillati</taxon>
        <taxon>Bacillota</taxon>
        <taxon>Clostridia</taxon>
        <taxon>Eubacteriales</taxon>
        <taxon>Oscillospiraceae</taxon>
        <taxon>Faecalibacterium</taxon>
    </lineage>
</organism>
<dbReference type="InterPro" id="IPR000979">
    <property type="entry name" value="Phosphodiesterase_MJ0936/Vps29"/>
</dbReference>
<keyword evidence="4" id="KW-0378">Hydrolase</keyword>
<evidence type="ECO:0000259" key="3">
    <source>
        <dbReference type="Pfam" id="PF12850"/>
    </source>
</evidence>
<comment type="similarity">
    <text evidence="1 2">Belongs to the metallophosphoesterase superfamily. YfcE family.</text>
</comment>
<evidence type="ECO:0000313" key="5">
    <source>
        <dbReference type="Proteomes" id="UP000095649"/>
    </source>
</evidence>
<keyword evidence="2" id="KW-0479">Metal-binding</keyword>
<protein>
    <recommendedName>
        <fullName evidence="2">Phosphoesterase</fullName>
        <ecNumber evidence="2">3.1.4.-</ecNumber>
    </recommendedName>
</protein>
<dbReference type="EMBL" id="CYXN01000024">
    <property type="protein sequence ID" value="CUN17099.1"/>
    <property type="molecule type" value="Genomic_DNA"/>
</dbReference>
<dbReference type="InterPro" id="IPR024654">
    <property type="entry name" value="Calcineurin-like_PHP_lpxH"/>
</dbReference>
<dbReference type="InterPro" id="IPR029052">
    <property type="entry name" value="Metallo-depent_PP-like"/>
</dbReference>
<dbReference type="GO" id="GO:0016787">
    <property type="term" value="F:hydrolase activity"/>
    <property type="evidence" value="ECO:0007669"/>
    <property type="project" value="UniProtKB-UniRule"/>
</dbReference>
<dbReference type="AlphaFoldDB" id="A0A173UQ97"/>
<dbReference type="Gene3D" id="3.60.21.10">
    <property type="match status" value="1"/>
</dbReference>
<evidence type="ECO:0000256" key="1">
    <source>
        <dbReference type="ARBA" id="ARBA00008950"/>
    </source>
</evidence>